<accession>A0ABT4KB74</accession>
<sequence>MQKVLIAVVKGVALLVLSILKGIWFASDVILDMYKDHRDRKATKQHQANERELTKLLLERERQRLKEERAGK</sequence>
<proteinExistence type="predicted"/>
<keyword evidence="1" id="KW-0472">Membrane</keyword>
<keyword evidence="1" id="KW-1133">Transmembrane helix</keyword>
<name>A0ABT4KB74_9HYPH</name>
<organism evidence="2 3">
    <name type="scientific">Sinorhizobium psoraleae</name>
    <dbReference type="NCBI Taxonomy" id="520838"/>
    <lineage>
        <taxon>Bacteria</taxon>
        <taxon>Pseudomonadati</taxon>
        <taxon>Pseudomonadota</taxon>
        <taxon>Alphaproteobacteria</taxon>
        <taxon>Hyphomicrobiales</taxon>
        <taxon>Rhizobiaceae</taxon>
        <taxon>Sinorhizobium/Ensifer group</taxon>
        <taxon>Sinorhizobium</taxon>
    </lineage>
</organism>
<evidence type="ECO:0000313" key="3">
    <source>
        <dbReference type="Proteomes" id="UP001079430"/>
    </source>
</evidence>
<reference evidence="2" key="1">
    <citation type="submission" date="2022-10" db="EMBL/GenBank/DDBJ databases">
        <title>Whole genome sequencing of three plant growth promoting bacteria isolated from Vachellia tortilis subsp. raddiana in Morocco.</title>
        <authorList>
            <person name="Hnini M."/>
            <person name="Zouagui R."/>
            <person name="Zouagui H."/>
            <person name="Chemao Elfihri M.-W."/>
            <person name="Ibrahimi A."/>
            <person name="Sbabou L."/>
            <person name="Aurag J."/>
        </authorList>
    </citation>
    <scope>NUCLEOTIDE SEQUENCE</scope>
    <source>
        <strain evidence="2">LMR678</strain>
    </source>
</reference>
<comment type="caution">
    <text evidence="2">The sequence shown here is derived from an EMBL/GenBank/DDBJ whole genome shotgun (WGS) entry which is preliminary data.</text>
</comment>
<dbReference type="RefSeq" id="WP_269275445.1">
    <property type="nucleotide sequence ID" value="NZ_JAPVOI010000003.1"/>
</dbReference>
<feature type="transmembrane region" description="Helical" evidence="1">
    <location>
        <begin position="12"/>
        <end position="31"/>
    </location>
</feature>
<dbReference type="Proteomes" id="UP001079430">
    <property type="component" value="Unassembled WGS sequence"/>
</dbReference>
<keyword evidence="3" id="KW-1185">Reference proteome</keyword>
<keyword evidence="1" id="KW-0812">Transmembrane</keyword>
<dbReference type="EMBL" id="JAPVOI010000003">
    <property type="protein sequence ID" value="MCZ4089098.1"/>
    <property type="molecule type" value="Genomic_DNA"/>
</dbReference>
<evidence type="ECO:0000256" key="1">
    <source>
        <dbReference type="SAM" id="Phobius"/>
    </source>
</evidence>
<protein>
    <submittedName>
        <fullName evidence="2">Uncharacterized protein</fullName>
    </submittedName>
</protein>
<gene>
    <name evidence="2" type="ORF">O3W52_03175</name>
</gene>
<evidence type="ECO:0000313" key="2">
    <source>
        <dbReference type="EMBL" id="MCZ4089098.1"/>
    </source>
</evidence>